<keyword evidence="3" id="KW-1185">Reference proteome</keyword>
<protein>
    <submittedName>
        <fullName evidence="2">Uncharacterized protein</fullName>
    </submittedName>
</protein>
<dbReference type="OrthoDB" id="6555728at2"/>
<dbReference type="AlphaFoldDB" id="A0A506VAK5"/>
<accession>A0A506VAK5</accession>
<sequence length="103" mass="11862">MDKDDLKNMHVALGEAVLSVLESQSALSNHTLLERLQQFAEQETDEEKVISYWQAKQAFRHIPPSVAGRRLKDVNSTDSRTVKMPQNRFGLRRPRNDDRGEND</sequence>
<reference evidence="2 3" key="1">
    <citation type="submission" date="2019-06" db="EMBL/GenBank/DDBJ databases">
        <authorList>
            <person name="Yang Y."/>
        </authorList>
    </citation>
    <scope>NUCLEOTIDE SEQUENCE [LARGE SCALE GENOMIC DNA]</scope>
    <source>
        <strain evidence="2 3">BIT-26</strain>
    </source>
</reference>
<gene>
    <name evidence="2" type="ORF">FKM52_10660</name>
</gene>
<proteinExistence type="predicted"/>
<evidence type="ECO:0000313" key="2">
    <source>
        <dbReference type="EMBL" id="TPW42479.1"/>
    </source>
</evidence>
<dbReference type="EMBL" id="VHQI01000005">
    <property type="protein sequence ID" value="TPW42479.1"/>
    <property type="molecule type" value="Genomic_DNA"/>
</dbReference>
<feature type="compositionally biased region" description="Basic and acidic residues" evidence="1">
    <location>
        <begin position="94"/>
        <end position="103"/>
    </location>
</feature>
<organism evidence="2 3">
    <name type="scientific">Mixta tenebrionis</name>
    <dbReference type="NCBI Taxonomy" id="2562439"/>
    <lineage>
        <taxon>Bacteria</taxon>
        <taxon>Pseudomonadati</taxon>
        <taxon>Pseudomonadota</taxon>
        <taxon>Gammaproteobacteria</taxon>
        <taxon>Enterobacterales</taxon>
        <taxon>Erwiniaceae</taxon>
        <taxon>Mixta</taxon>
    </lineage>
</organism>
<name>A0A506VAK5_9GAMM</name>
<feature type="region of interest" description="Disordered" evidence="1">
    <location>
        <begin position="74"/>
        <end position="103"/>
    </location>
</feature>
<evidence type="ECO:0000256" key="1">
    <source>
        <dbReference type="SAM" id="MobiDB-lite"/>
    </source>
</evidence>
<evidence type="ECO:0000313" key="3">
    <source>
        <dbReference type="Proteomes" id="UP000319523"/>
    </source>
</evidence>
<dbReference type="Proteomes" id="UP000319523">
    <property type="component" value="Unassembled WGS sequence"/>
</dbReference>
<comment type="caution">
    <text evidence="2">The sequence shown here is derived from an EMBL/GenBank/DDBJ whole genome shotgun (WGS) entry which is preliminary data.</text>
</comment>
<dbReference type="RefSeq" id="WP_141176147.1">
    <property type="nucleotide sequence ID" value="NZ_JBHUFX010000008.1"/>
</dbReference>